<dbReference type="Pfam" id="PF02602">
    <property type="entry name" value="HEM4"/>
    <property type="match status" value="1"/>
</dbReference>
<dbReference type="InterPro" id="IPR036108">
    <property type="entry name" value="4pyrrol_syn_uPrphyn_synt_sf"/>
</dbReference>
<organism evidence="2 3">
    <name type="scientific">Sphingomonas hankyongi</name>
    <dbReference type="NCBI Taxonomy" id="2908209"/>
    <lineage>
        <taxon>Bacteria</taxon>
        <taxon>Pseudomonadati</taxon>
        <taxon>Pseudomonadota</taxon>
        <taxon>Alphaproteobacteria</taxon>
        <taxon>Sphingomonadales</taxon>
        <taxon>Sphingomonadaceae</taxon>
        <taxon>Sphingomonas</taxon>
    </lineage>
</organism>
<evidence type="ECO:0000313" key="2">
    <source>
        <dbReference type="EMBL" id="MCL6730945.1"/>
    </source>
</evidence>
<dbReference type="Gene3D" id="3.40.50.10090">
    <property type="match status" value="2"/>
</dbReference>
<proteinExistence type="predicted"/>
<evidence type="ECO:0000313" key="3">
    <source>
        <dbReference type="Proteomes" id="UP001165342"/>
    </source>
</evidence>
<dbReference type="CDD" id="cd06578">
    <property type="entry name" value="HemD"/>
    <property type="match status" value="1"/>
</dbReference>
<dbReference type="SUPFAM" id="SSF69618">
    <property type="entry name" value="HemD-like"/>
    <property type="match status" value="1"/>
</dbReference>
<name>A0ABT0S521_9SPHN</name>
<dbReference type="InterPro" id="IPR003754">
    <property type="entry name" value="4pyrrol_synth_uPrphyn_synth"/>
</dbReference>
<feature type="domain" description="Tetrapyrrole biosynthesis uroporphyrinogen III synthase" evidence="1">
    <location>
        <begin position="17"/>
        <end position="207"/>
    </location>
</feature>
<dbReference type="EMBL" id="JAMGBE010000004">
    <property type="protein sequence ID" value="MCL6730945.1"/>
    <property type="molecule type" value="Genomic_DNA"/>
</dbReference>
<dbReference type="Proteomes" id="UP001165342">
    <property type="component" value="Unassembled WGS sequence"/>
</dbReference>
<gene>
    <name evidence="2" type="ORF">LZ538_12935</name>
</gene>
<comment type="caution">
    <text evidence="2">The sequence shown here is derived from an EMBL/GenBank/DDBJ whole genome shotgun (WGS) entry which is preliminary data.</text>
</comment>
<protein>
    <submittedName>
        <fullName evidence="2">Uroporphyrinogen-III synthase</fullName>
    </submittedName>
</protein>
<sequence length="220" mass="23353">MRRLLVLRPEPGASATLKKAQERGLNAISIPLFEIEPVQWNVPHQGSFDGLLLTSANAVRHAGERLRDLRGLPAYAVGQATADAARDAGLDIKSIGGDGVDRLLESIDADLKLLHLCGEDRTAPGDARQRITPVIVYRAKERAADLGETSGAVIVVHSPRAARRLATLVKDRGNVCVAAISRAAAEATGYGWQSVEAAESPNDDALLALAARLCNKPDGE</sequence>
<keyword evidence="3" id="KW-1185">Reference proteome</keyword>
<dbReference type="RefSeq" id="WP_249832432.1">
    <property type="nucleotide sequence ID" value="NZ_JAMGBE010000004.1"/>
</dbReference>
<reference evidence="2" key="1">
    <citation type="submission" date="2022-05" db="EMBL/GenBank/DDBJ databases">
        <authorList>
            <person name="Jo J.-H."/>
            <person name="Im W.-T."/>
        </authorList>
    </citation>
    <scope>NUCLEOTIDE SEQUENCE</scope>
    <source>
        <strain evidence="2">SE220</strain>
    </source>
</reference>
<evidence type="ECO:0000259" key="1">
    <source>
        <dbReference type="Pfam" id="PF02602"/>
    </source>
</evidence>
<accession>A0ABT0S521</accession>